<evidence type="ECO:0000313" key="3">
    <source>
        <dbReference type="Proteomes" id="UP000013148"/>
    </source>
</evidence>
<dbReference type="PATRIC" id="fig|1217656.3.peg.2474"/>
<evidence type="ECO:0000256" key="1">
    <source>
        <dbReference type="SAM" id="Phobius"/>
    </source>
</evidence>
<keyword evidence="1" id="KW-1133">Transmembrane helix</keyword>
<proteinExistence type="predicted"/>
<feature type="transmembrane region" description="Helical" evidence="1">
    <location>
        <begin position="31"/>
        <end position="51"/>
    </location>
</feature>
<keyword evidence="1" id="KW-0812">Transmembrane</keyword>
<reference evidence="2 3" key="1">
    <citation type="submission" date="2013-02" db="EMBL/GenBank/DDBJ databases">
        <title>The Genome Sequence of Acinetobacter guillouiae NIPH 991.</title>
        <authorList>
            <consortium name="The Broad Institute Genome Sequencing Platform"/>
            <consortium name="The Broad Institute Genome Sequencing Center for Infectious Disease"/>
            <person name="Cerqueira G."/>
            <person name="Feldgarden M."/>
            <person name="Courvalin P."/>
            <person name="Perichon B."/>
            <person name="Grillot-Courvalin C."/>
            <person name="Clermont D."/>
            <person name="Rocha E."/>
            <person name="Yoon E.-J."/>
            <person name="Nemec A."/>
            <person name="Walker B."/>
            <person name="Young S.K."/>
            <person name="Zeng Q."/>
            <person name="Gargeya S."/>
            <person name="Fitzgerald M."/>
            <person name="Haas B."/>
            <person name="Abouelleil A."/>
            <person name="Alvarado L."/>
            <person name="Arachchi H.M."/>
            <person name="Berlin A.M."/>
            <person name="Chapman S.B."/>
            <person name="Dewar J."/>
            <person name="Goldberg J."/>
            <person name="Griggs A."/>
            <person name="Gujja S."/>
            <person name="Hansen M."/>
            <person name="Howarth C."/>
            <person name="Imamovic A."/>
            <person name="Larimer J."/>
            <person name="McCowan C."/>
            <person name="Murphy C."/>
            <person name="Neiman D."/>
            <person name="Pearson M."/>
            <person name="Priest M."/>
            <person name="Roberts A."/>
            <person name="Saif S."/>
            <person name="Shea T."/>
            <person name="Sisk P."/>
            <person name="Sykes S."/>
            <person name="Wortman J."/>
            <person name="Nusbaum C."/>
            <person name="Birren B."/>
        </authorList>
    </citation>
    <scope>NUCLEOTIDE SEQUENCE [LARGE SCALE GENOMIC DNA]</scope>
    <source>
        <strain evidence="2 3">NIPH 991</strain>
    </source>
</reference>
<keyword evidence="1" id="KW-0472">Membrane</keyword>
<feature type="transmembrane region" description="Helical" evidence="1">
    <location>
        <begin position="6"/>
        <end position="24"/>
    </location>
</feature>
<accession>N8WX94</accession>
<evidence type="ECO:0000313" key="2">
    <source>
        <dbReference type="EMBL" id="ENV16777.1"/>
    </source>
</evidence>
<sequence>MRTFYTILIGIILFLVILFISRILRGRFSPTLFFILFILIWFVAMSWNMYMGIQAGYAFKEEFLIFLLNFGIPSLLATYVIYKNKSSI</sequence>
<comment type="caution">
    <text evidence="2">The sequence shown here is derived from an EMBL/GenBank/DDBJ whole genome shotgun (WGS) entry which is preliminary data.</text>
</comment>
<dbReference type="HOGENOM" id="CLU_189270_1_0_6"/>
<dbReference type="AlphaFoldDB" id="N8WX94"/>
<protein>
    <submittedName>
        <fullName evidence="2">Uncharacterized protein</fullName>
    </submittedName>
</protein>
<organism evidence="2 3">
    <name type="scientific">Acinetobacter guillouiae NIPH 991</name>
    <dbReference type="NCBI Taxonomy" id="1217656"/>
    <lineage>
        <taxon>Bacteria</taxon>
        <taxon>Pseudomonadati</taxon>
        <taxon>Pseudomonadota</taxon>
        <taxon>Gammaproteobacteria</taxon>
        <taxon>Moraxellales</taxon>
        <taxon>Moraxellaceae</taxon>
        <taxon>Acinetobacter</taxon>
    </lineage>
</organism>
<dbReference type="EMBL" id="APPJ01000011">
    <property type="protein sequence ID" value="ENV16777.1"/>
    <property type="molecule type" value="Genomic_DNA"/>
</dbReference>
<keyword evidence="3" id="KW-1185">Reference proteome</keyword>
<gene>
    <name evidence="2" type="ORF">F964_02525</name>
</gene>
<dbReference type="Proteomes" id="UP000013148">
    <property type="component" value="Unassembled WGS sequence"/>
</dbReference>
<name>N8WX94_ACIGI</name>
<feature type="transmembrane region" description="Helical" evidence="1">
    <location>
        <begin position="63"/>
        <end position="82"/>
    </location>
</feature>